<dbReference type="GO" id="GO:0046872">
    <property type="term" value="F:metal ion binding"/>
    <property type="evidence" value="ECO:0007669"/>
    <property type="project" value="UniProtKB-KW"/>
</dbReference>
<dbReference type="GO" id="GO:0006508">
    <property type="term" value="P:proteolysis"/>
    <property type="evidence" value="ECO:0007669"/>
    <property type="project" value="UniProtKB-KW"/>
</dbReference>
<dbReference type="PIRSF" id="PIRSF007519">
    <property type="entry name" value="Protease_InhA"/>
    <property type="match status" value="1"/>
</dbReference>
<evidence type="ECO:0000256" key="6">
    <source>
        <dbReference type="ARBA" id="ARBA00022729"/>
    </source>
</evidence>
<keyword evidence="5" id="KW-0479">Metal-binding</keyword>
<feature type="region of interest" description="Disordered" evidence="10">
    <location>
        <begin position="117"/>
        <end position="137"/>
    </location>
</feature>
<proteinExistence type="predicted"/>
<evidence type="ECO:0000313" key="14">
    <source>
        <dbReference type="Proteomes" id="UP000623681"/>
    </source>
</evidence>
<evidence type="ECO:0000256" key="2">
    <source>
        <dbReference type="ARBA" id="ARBA00004613"/>
    </source>
</evidence>
<evidence type="ECO:0000256" key="9">
    <source>
        <dbReference type="ARBA" id="ARBA00023049"/>
    </source>
</evidence>
<feature type="domain" description="Peptidase M6-like" evidence="11">
    <location>
        <begin position="132"/>
        <end position="413"/>
    </location>
</feature>
<gene>
    <name evidence="13" type="ORF">JK634_13425</name>
</gene>
<name>A0A937FIL6_9CLOT</name>
<dbReference type="Pfam" id="PF20773">
    <property type="entry name" value="InhA-like_MAM"/>
    <property type="match status" value="1"/>
</dbReference>
<keyword evidence="7" id="KW-0378">Hydrolase</keyword>
<dbReference type="InterPro" id="IPR012300">
    <property type="entry name" value="Pept_M6_InhA"/>
</dbReference>
<sequence>MLKSKIIGLVTAAVVTLSTTGTLNINQFTSNTVPQDSEAIASIEKDGDLAIANDDKLLAMLKKKGTIPSNATTEEANKILKDYLSKKEATSNNNPSQLDSKSLQGLKTYGKEAIKNGKLQKTSDKKKKKNDPQTSWDGSVTKDKALVLLIEFPDLPHNTLTSNDTDMYYKDYSKTHYQDMIFGSKGYAGPNGENFVSLKQYYDQQSGKSYDIEGNVYGWYKASQPAAYYGADSATSNNVKIRDLIKEALVDASKDANLDDYDLKDPYDLDGDGDLNEPDGIIDHLMVIHSGMGQEAGGGALGDNAIWSHSSKVYDIVNGSAVPFKIPGTDMSAYPYTTMPEDGAAGVFCHEFGHDLGLPDEYDINYSGKGEPIGYWSIMSSGSWAGKVPGTEPVGFSPYAKQYFQKTYGGNWAHGNSVDLSELTTKGKEYTLDASSIKAENNDFVKVTLPKKATTITTPYSGSYLYFSGKGNDLNNSMTTSIDLTNATTADFNFKTWYDIEQDWDYGSILVQEDGTNTWTSIPGNITTTTNPNEQNPGNGITGKSNGWIDANFSLNQYAGKKIKLKINYWTDVAAEMAGFYIDDITLNVNGKVSFFDNAEGTSNFTFDGFSKNDGKKLTDQYYLLELRNHSGVDKGLQDIKRGLSLMNYEPGLLVWYADELYSDNIVADHPGHGFLGVVDADQKILKWSDGSIAETRYQVHDATFSTNKDSKMLIDYSTPGQPLTLRDDSDSKHPDFLDKDTYITKENPDSGLLLPQFGIKVNVIDQTDDSRKANIVVKLR</sequence>
<evidence type="ECO:0000256" key="8">
    <source>
        <dbReference type="ARBA" id="ARBA00022833"/>
    </source>
</evidence>
<dbReference type="GO" id="GO:0005576">
    <property type="term" value="C:extracellular region"/>
    <property type="evidence" value="ECO:0007669"/>
    <property type="project" value="UniProtKB-SubCell"/>
</dbReference>
<evidence type="ECO:0000256" key="10">
    <source>
        <dbReference type="SAM" id="MobiDB-lite"/>
    </source>
</evidence>
<keyword evidence="9" id="KW-0482">Metalloprotease</keyword>
<comment type="subcellular location">
    <subcellularLocation>
        <location evidence="2">Secreted</location>
    </subcellularLocation>
</comment>
<reference evidence="13" key="1">
    <citation type="submission" date="2021-01" db="EMBL/GenBank/DDBJ databases">
        <title>Genome public.</title>
        <authorList>
            <person name="Liu C."/>
            <person name="Sun Q."/>
        </authorList>
    </citation>
    <scope>NUCLEOTIDE SEQUENCE</scope>
    <source>
        <strain evidence="13">YIM B02565</strain>
    </source>
</reference>
<keyword evidence="6" id="KW-0732">Signal</keyword>
<dbReference type="Proteomes" id="UP000623681">
    <property type="component" value="Unassembled WGS sequence"/>
</dbReference>
<dbReference type="EMBL" id="JAESWA010000023">
    <property type="protein sequence ID" value="MBL4932808.1"/>
    <property type="molecule type" value="Genomic_DNA"/>
</dbReference>
<evidence type="ECO:0000313" key="13">
    <source>
        <dbReference type="EMBL" id="MBL4932808.1"/>
    </source>
</evidence>
<dbReference type="PANTHER" id="PTHR13062">
    <property type="entry name" value="COLLAGENASE"/>
    <property type="match status" value="1"/>
</dbReference>
<feature type="domain" description="Immune inhibitor A-like metallopeptidase VEG" evidence="12">
    <location>
        <begin position="617"/>
        <end position="776"/>
    </location>
</feature>
<organism evidence="13 14">
    <name type="scientific">Clostridium paridis</name>
    <dbReference type="NCBI Taxonomy" id="2803863"/>
    <lineage>
        <taxon>Bacteria</taxon>
        <taxon>Bacillati</taxon>
        <taxon>Bacillota</taxon>
        <taxon>Clostridia</taxon>
        <taxon>Eubacteriales</taxon>
        <taxon>Clostridiaceae</taxon>
        <taxon>Clostridium</taxon>
    </lineage>
</organism>
<dbReference type="Pfam" id="PF05547">
    <property type="entry name" value="Peptidase_M6"/>
    <property type="match status" value="1"/>
</dbReference>
<protein>
    <submittedName>
        <fullName evidence="13">Immune inhibitor A</fullName>
    </submittedName>
</protein>
<dbReference type="InterPro" id="IPR048665">
    <property type="entry name" value="InhA-like_VEG"/>
</dbReference>
<evidence type="ECO:0000256" key="3">
    <source>
        <dbReference type="ARBA" id="ARBA00022525"/>
    </source>
</evidence>
<keyword evidence="4" id="KW-0645">Protease</keyword>
<evidence type="ECO:0000256" key="1">
    <source>
        <dbReference type="ARBA" id="ARBA00001947"/>
    </source>
</evidence>
<dbReference type="Pfam" id="PF20774">
    <property type="entry name" value="InhA-like_VEG"/>
    <property type="match status" value="1"/>
</dbReference>
<dbReference type="SUPFAM" id="SSF55486">
    <property type="entry name" value="Metalloproteases ('zincins'), catalytic domain"/>
    <property type="match status" value="1"/>
</dbReference>
<dbReference type="RefSeq" id="WP_202768195.1">
    <property type="nucleotide sequence ID" value="NZ_JAESWA010000023.1"/>
</dbReference>
<keyword evidence="8" id="KW-0862">Zinc</keyword>
<dbReference type="AlphaFoldDB" id="A0A937FIL6"/>
<accession>A0A937FIL6</accession>
<comment type="cofactor">
    <cofactor evidence="1">
        <name>Zn(2+)</name>
        <dbReference type="ChEBI" id="CHEBI:29105"/>
    </cofactor>
</comment>
<evidence type="ECO:0000256" key="7">
    <source>
        <dbReference type="ARBA" id="ARBA00022801"/>
    </source>
</evidence>
<keyword evidence="14" id="KW-1185">Reference proteome</keyword>
<evidence type="ECO:0000259" key="12">
    <source>
        <dbReference type="Pfam" id="PF20774"/>
    </source>
</evidence>
<evidence type="ECO:0000256" key="5">
    <source>
        <dbReference type="ARBA" id="ARBA00022723"/>
    </source>
</evidence>
<dbReference type="InterPro" id="IPR008757">
    <property type="entry name" value="Peptidase_M6-like_domain"/>
</dbReference>
<evidence type="ECO:0000256" key="4">
    <source>
        <dbReference type="ARBA" id="ARBA00022670"/>
    </source>
</evidence>
<comment type="caution">
    <text evidence="13">The sequence shown here is derived from an EMBL/GenBank/DDBJ whole genome shotgun (WGS) entry which is preliminary data.</text>
</comment>
<dbReference type="PANTHER" id="PTHR13062:SF12">
    <property type="entry name" value="ALPHA-2-MACROGLOBULIN DOMAIN-CONTAINING PROTEIN"/>
    <property type="match status" value="1"/>
</dbReference>
<dbReference type="GO" id="GO:0008237">
    <property type="term" value="F:metallopeptidase activity"/>
    <property type="evidence" value="ECO:0007669"/>
    <property type="project" value="UniProtKB-KW"/>
</dbReference>
<dbReference type="NCBIfam" id="TIGR03296">
    <property type="entry name" value="M6dom_TIGR03296"/>
    <property type="match status" value="1"/>
</dbReference>
<evidence type="ECO:0000259" key="11">
    <source>
        <dbReference type="Pfam" id="PF05547"/>
    </source>
</evidence>
<keyword evidence="3" id="KW-0964">Secreted</keyword>